<sequence>MTLIGVAASGGAYAGRLLHDGGSPDEVLPLLRRIWQHTFTRHTLVLADALLRHDWTRLYPAAPRAGWADRERPVPGVGFTTLLQDGIRRGQVSAPVEGYLEWMYLVDVATDTVVVYEATRHGRWLRHSHHLLDPDAGATVLGCGGYTTHGHRWDPAHLWLPDARAGLDAQICLAKHPNAATVLRFGDTTAHAVCAATAPTPGQAGRREPWLRQVGIEFDLVWPHGRGPYRLRRDTDGLLLLDVDVPDWSWWLLPIASEGASR</sequence>
<dbReference type="Proteomes" id="UP000285744">
    <property type="component" value="Unassembled WGS sequence"/>
</dbReference>
<dbReference type="RefSeq" id="WP_120332182.1">
    <property type="nucleotide sequence ID" value="NZ_RAQQ01000049.1"/>
</dbReference>
<dbReference type="AlphaFoldDB" id="A0A420EQ78"/>
<comment type="caution">
    <text evidence="1">The sequence shown here is derived from an EMBL/GenBank/DDBJ whole genome shotgun (WGS) entry which is preliminary data.</text>
</comment>
<organism evidence="1 2">
    <name type="scientific">Micromonospora globbae</name>
    <dbReference type="NCBI Taxonomy" id="1894969"/>
    <lineage>
        <taxon>Bacteria</taxon>
        <taxon>Bacillati</taxon>
        <taxon>Actinomycetota</taxon>
        <taxon>Actinomycetes</taxon>
        <taxon>Micromonosporales</taxon>
        <taxon>Micromonosporaceae</taxon>
        <taxon>Micromonospora</taxon>
    </lineage>
</organism>
<protein>
    <submittedName>
        <fullName evidence="1">Uncharacterized protein</fullName>
    </submittedName>
</protein>
<name>A0A420EQ78_9ACTN</name>
<proteinExistence type="predicted"/>
<evidence type="ECO:0000313" key="2">
    <source>
        <dbReference type="Proteomes" id="UP000285744"/>
    </source>
</evidence>
<dbReference type="EMBL" id="RAQQ01000049">
    <property type="protein sequence ID" value="RKF22821.1"/>
    <property type="molecule type" value="Genomic_DNA"/>
</dbReference>
<gene>
    <name evidence="1" type="ORF">D7I43_31360</name>
</gene>
<evidence type="ECO:0000313" key="1">
    <source>
        <dbReference type="EMBL" id="RKF22821.1"/>
    </source>
</evidence>
<dbReference type="OrthoDB" id="3353404at2"/>
<reference evidence="1 2" key="1">
    <citation type="journal article" date="2018" name="Int. J. Syst. Evol. Microbiol.">
        <title>Micromonospora globbae sp. nov., an endophytic actinomycete isolated from roots of Globba winitii C. H. Wright.</title>
        <authorList>
            <person name="Kuncharoen N."/>
            <person name="Pittayakhajonwut P."/>
            <person name="Tanasupawat S."/>
        </authorList>
    </citation>
    <scope>NUCLEOTIDE SEQUENCE [LARGE SCALE GENOMIC DNA]</scope>
    <source>
        <strain evidence="1 2">WPS1-2</strain>
    </source>
</reference>
<accession>A0A420EQ78</accession>